<evidence type="ECO:0000313" key="2">
    <source>
        <dbReference type="EMBL" id="NNA98919.1"/>
    </source>
</evidence>
<dbReference type="AlphaFoldDB" id="A0A7Y1MV07"/>
<dbReference type="EMBL" id="JAAQYP010000073">
    <property type="protein sequence ID" value="NNA98919.1"/>
    <property type="molecule type" value="Genomic_DNA"/>
</dbReference>
<dbReference type="GeneID" id="70105246"/>
<accession>A0A7Y1MV07</accession>
<reference evidence="2 3" key="1">
    <citation type="journal article" date="2020" name="Front. Microbiol.">
        <title>Genetic Organization of the aprX-lipA2 Operon Affects the Proteolytic Potential of Pseudomonas Species in Milk.</title>
        <authorList>
            <person name="Maier C."/>
            <person name="Huptas C."/>
            <person name="von Neubeck M."/>
            <person name="Scherer S."/>
            <person name="Wenning M."/>
            <person name="Lucking G."/>
        </authorList>
    </citation>
    <scope>NUCLEOTIDE SEQUENCE [LARGE SCALE GENOMIC DNA]</scope>
    <source>
        <strain evidence="2 3">G4779</strain>
    </source>
</reference>
<evidence type="ECO:0000256" key="1">
    <source>
        <dbReference type="SAM" id="MobiDB-lite"/>
    </source>
</evidence>
<proteinExistence type="predicted"/>
<name>A0A7Y1MV07_9PSED</name>
<feature type="compositionally biased region" description="Basic and acidic residues" evidence="1">
    <location>
        <begin position="43"/>
        <end position="55"/>
    </location>
</feature>
<dbReference type="Proteomes" id="UP000542111">
    <property type="component" value="Unassembled WGS sequence"/>
</dbReference>
<protein>
    <submittedName>
        <fullName evidence="2">Uncharacterized protein</fullName>
    </submittedName>
</protein>
<organism evidence="2 3">
    <name type="scientific">Pseudomonas gessardii</name>
    <dbReference type="NCBI Taxonomy" id="78544"/>
    <lineage>
        <taxon>Bacteria</taxon>
        <taxon>Pseudomonadati</taxon>
        <taxon>Pseudomonadota</taxon>
        <taxon>Gammaproteobacteria</taxon>
        <taxon>Pseudomonadales</taxon>
        <taxon>Pseudomonadaceae</taxon>
        <taxon>Pseudomonas</taxon>
    </lineage>
</organism>
<gene>
    <name evidence="2" type="ORF">HBO33_27580</name>
</gene>
<evidence type="ECO:0000313" key="3">
    <source>
        <dbReference type="Proteomes" id="UP000542111"/>
    </source>
</evidence>
<dbReference type="RefSeq" id="WP_154220689.1">
    <property type="nucleotide sequence ID" value="NZ_CBCRYT010000061.1"/>
</dbReference>
<feature type="region of interest" description="Disordered" evidence="1">
    <location>
        <begin position="36"/>
        <end position="55"/>
    </location>
</feature>
<comment type="caution">
    <text evidence="2">The sequence shown here is derived from an EMBL/GenBank/DDBJ whole genome shotgun (WGS) entry which is preliminary data.</text>
</comment>
<sequence length="55" mass="6316">MAIAIGFFWVGERIVEQMKRRNDLIEAELRSAGVFPKNAVTPDRPEGMDNPEEKR</sequence>